<dbReference type="HOGENOM" id="CLU_958650_0_0_0"/>
<dbReference type="PROSITE" id="PS51747">
    <property type="entry name" value="CYT_DCMP_DEAMINASES_2"/>
    <property type="match status" value="1"/>
</dbReference>
<dbReference type="Proteomes" id="UP000030700">
    <property type="component" value="Unassembled WGS sequence"/>
</dbReference>
<dbReference type="InterPro" id="IPR016193">
    <property type="entry name" value="Cytidine_deaminase-like"/>
</dbReference>
<dbReference type="InterPro" id="IPR002125">
    <property type="entry name" value="CMP_dCMP_dom"/>
</dbReference>
<dbReference type="PANTHER" id="PTHR11079:SF162">
    <property type="entry name" value="RIBOFLAVIN BIOSYNTHESIS PROTEIN PYRD, CHLOROPLASTIC"/>
    <property type="match status" value="1"/>
</dbReference>
<evidence type="ECO:0000256" key="2">
    <source>
        <dbReference type="ARBA" id="ARBA00022833"/>
    </source>
</evidence>
<keyword evidence="2" id="KW-0862">Zinc</keyword>
<dbReference type="InterPro" id="IPR016192">
    <property type="entry name" value="APOBEC/CMP_deaminase_Zn-bd"/>
</dbReference>
<dbReference type="GO" id="GO:0016787">
    <property type="term" value="F:hydrolase activity"/>
    <property type="evidence" value="ECO:0007669"/>
    <property type="project" value="InterPro"/>
</dbReference>
<name>A0A081BNH5_9BACT</name>
<dbReference type="CDD" id="cd01285">
    <property type="entry name" value="nucleoside_deaminase"/>
    <property type="match status" value="1"/>
</dbReference>
<dbReference type="EMBL" id="DF820458">
    <property type="protein sequence ID" value="GAK51941.1"/>
    <property type="molecule type" value="Genomic_DNA"/>
</dbReference>
<evidence type="ECO:0000256" key="1">
    <source>
        <dbReference type="ARBA" id="ARBA00022723"/>
    </source>
</evidence>
<sequence length="290" mass="33748">MTSEYEKYMSVAIEQAKLSLREGNNGFGALIVKGKKIIAEAHDTEETDRDPTAHAEMNVIKMASKLLEKNLEDCLLMTTHEPCPMCAAAIVWTKIKNIAYGYSIEDAIKQGRNRIDMSCQELFARANIHVHVEKGILRDKCALLYNKEIRQEIIKLRNATDEQLREYDRESTQKRLAWFRMGIGLLLSSLSDKKDAGYQLLLKRFNITEDQAPIIQRDHNSIVFHSQNFCPTLEACIILEMDTRRVCKLYNEHSTNMLIQQFDPRLRFRRNYEKLRPFAPYCEEMICFTE</sequence>
<proteinExistence type="predicted"/>
<dbReference type="GO" id="GO:0008270">
    <property type="term" value="F:zinc ion binding"/>
    <property type="evidence" value="ECO:0007669"/>
    <property type="project" value="InterPro"/>
</dbReference>
<evidence type="ECO:0000259" key="3">
    <source>
        <dbReference type="PROSITE" id="PS51747"/>
    </source>
</evidence>
<dbReference type="SUPFAM" id="SSF53927">
    <property type="entry name" value="Cytidine deaminase-like"/>
    <property type="match status" value="1"/>
</dbReference>
<dbReference type="AlphaFoldDB" id="A0A081BNH5"/>
<protein>
    <submittedName>
        <fullName evidence="4">Cytidine/deoxycytidylate deaminase, zinc-binding region</fullName>
    </submittedName>
</protein>
<accession>A0A081BNH5</accession>
<organism evidence="4">
    <name type="scientific">Candidatus Moduliflexus flocculans</name>
    <dbReference type="NCBI Taxonomy" id="1499966"/>
    <lineage>
        <taxon>Bacteria</taxon>
        <taxon>Candidatus Moduliflexota</taxon>
        <taxon>Candidatus Moduliflexia</taxon>
        <taxon>Candidatus Moduliflexales</taxon>
        <taxon>Candidatus Moduliflexaceae</taxon>
    </lineage>
</organism>
<dbReference type="PANTHER" id="PTHR11079">
    <property type="entry name" value="CYTOSINE DEAMINASE FAMILY MEMBER"/>
    <property type="match status" value="1"/>
</dbReference>
<dbReference type="STRING" id="1499966.U14_03187"/>
<evidence type="ECO:0000313" key="5">
    <source>
        <dbReference type="Proteomes" id="UP000030700"/>
    </source>
</evidence>
<dbReference type="Pfam" id="PF00383">
    <property type="entry name" value="dCMP_cyt_deam_1"/>
    <property type="match status" value="1"/>
</dbReference>
<keyword evidence="1" id="KW-0479">Metal-binding</keyword>
<feature type="domain" description="CMP/dCMP-type deaminase" evidence="3">
    <location>
        <begin position="3"/>
        <end position="130"/>
    </location>
</feature>
<reference evidence="4" key="1">
    <citation type="journal article" date="2015" name="PeerJ">
        <title>First genomic representation of candidate bacterial phylum KSB3 points to enhanced environmental sensing as a trigger of wastewater bulking.</title>
        <authorList>
            <person name="Sekiguchi Y."/>
            <person name="Ohashi A."/>
            <person name="Parks D.H."/>
            <person name="Yamauchi T."/>
            <person name="Tyson G.W."/>
            <person name="Hugenholtz P."/>
        </authorList>
    </citation>
    <scope>NUCLEOTIDE SEQUENCE [LARGE SCALE GENOMIC DNA]</scope>
</reference>
<evidence type="ECO:0000313" key="4">
    <source>
        <dbReference type="EMBL" id="GAK51941.1"/>
    </source>
</evidence>
<gene>
    <name evidence="4" type="ORF">U14_03187</name>
</gene>
<keyword evidence="5" id="KW-1185">Reference proteome</keyword>
<dbReference type="PROSITE" id="PS00903">
    <property type="entry name" value="CYT_DCMP_DEAMINASES_1"/>
    <property type="match status" value="1"/>
</dbReference>
<dbReference type="Gene3D" id="3.40.140.10">
    <property type="entry name" value="Cytidine Deaminase, domain 2"/>
    <property type="match status" value="1"/>
</dbReference>